<dbReference type="Gene3D" id="2.60.120.10">
    <property type="entry name" value="Jelly Rolls"/>
    <property type="match status" value="1"/>
</dbReference>
<dbReference type="Proteomes" id="UP000295399">
    <property type="component" value="Unassembled WGS sequence"/>
</dbReference>
<dbReference type="PANTHER" id="PTHR46796:SF6">
    <property type="entry name" value="ARAC SUBFAMILY"/>
    <property type="match status" value="1"/>
</dbReference>
<feature type="domain" description="HTH araC/xylS-type" evidence="4">
    <location>
        <begin position="208"/>
        <end position="306"/>
    </location>
</feature>
<reference evidence="5 6" key="1">
    <citation type="submission" date="2019-03" db="EMBL/GenBank/DDBJ databases">
        <title>Genomic Encyclopedia of Type Strains, Phase IV (KMG-IV): sequencing the most valuable type-strain genomes for metagenomic binning, comparative biology and taxonomic classification.</title>
        <authorList>
            <person name="Goeker M."/>
        </authorList>
    </citation>
    <scope>NUCLEOTIDE SEQUENCE [LARGE SCALE GENOMIC DNA]</scope>
    <source>
        <strain evidence="5 6">DSM 2132</strain>
    </source>
</reference>
<comment type="caution">
    <text evidence="5">The sequence shown here is derived from an EMBL/GenBank/DDBJ whole genome shotgun (WGS) entry which is preliminary data.</text>
</comment>
<dbReference type="GO" id="GO:0043565">
    <property type="term" value="F:sequence-specific DNA binding"/>
    <property type="evidence" value="ECO:0007669"/>
    <property type="project" value="InterPro"/>
</dbReference>
<evidence type="ECO:0000256" key="3">
    <source>
        <dbReference type="ARBA" id="ARBA00023163"/>
    </source>
</evidence>
<gene>
    <name evidence="5" type="ORF">EV659_104134</name>
</gene>
<accession>A0A4R2PII5</accession>
<evidence type="ECO:0000256" key="2">
    <source>
        <dbReference type="ARBA" id="ARBA00023125"/>
    </source>
</evidence>
<evidence type="ECO:0000259" key="4">
    <source>
        <dbReference type="PROSITE" id="PS01124"/>
    </source>
</evidence>
<keyword evidence="2" id="KW-0238">DNA-binding</keyword>
<dbReference type="EMBL" id="SLXO01000004">
    <property type="protein sequence ID" value="TCP35283.1"/>
    <property type="molecule type" value="Genomic_DNA"/>
</dbReference>
<dbReference type="SUPFAM" id="SSF51182">
    <property type="entry name" value="RmlC-like cupins"/>
    <property type="match status" value="1"/>
</dbReference>
<evidence type="ECO:0000313" key="6">
    <source>
        <dbReference type="Proteomes" id="UP000295399"/>
    </source>
</evidence>
<dbReference type="Pfam" id="PF12833">
    <property type="entry name" value="HTH_18"/>
    <property type="match status" value="1"/>
</dbReference>
<evidence type="ECO:0000313" key="5">
    <source>
        <dbReference type="EMBL" id="TCP35283.1"/>
    </source>
</evidence>
<dbReference type="InParanoid" id="A0A4R2PII5"/>
<dbReference type="PROSITE" id="PS01124">
    <property type="entry name" value="HTH_ARAC_FAMILY_2"/>
    <property type="match status" value="1"/>
</dbReference>
<dbReference type="GO" id="GO:0003700">
    <property type="term" value="F:DNA-binding transcription factor activity"/>
    <property type="evidence" value="ECO:0007669"/>
    <property type="project" value="InterPro"/>
</dbReference>
<proteinExistence type="predicted"/>
<dbReference type="InterPro" id="IPR011051">
    <property type="entry name" value="RmlC_Cupin_sf"/>
</dbReference>
<organism evidence="5 6">
    <name type="scientific">Rhodothalassium salexigens DSM 2132</name>
    <dbReference type="NCBI Taxonomy" id="1188247"/>
    <lineage>
        <taxon>Bacteria</taxon>
        <taxon>Pseudomonadati</taxon>
        <taxon>Pseudomonadota</taxon>
        <taxon>Alphaproteobacteria</taxon>
        <taxon>Rhodothalassiales</taxon>
        <taxon>Rhodothalassiaceae</taxon>
        <taxon>Rhodothalassium</taxon>
    </lineage>
</organism>
<dbReference type="PANTHER" id="PTHR46796">
    <property type="entry name" value="HTH-TYPE TRANSCRIPTIONAL ACTIVATOR RHAS-RELATED"/>
    <property type="match status" value="1"/>
</dbReference>
<evidence type="ECO:0000256" key="1">
    <source>
        <dbReference type="ARBA" id="ARBA00023015"/>
    </source>
</evidence>
<dbReference type="RefSeq" id="WP_132708184.1">
    <property type="nucleotide sequence ID" value="NZ_JACIGF010000004.1"/>
</dbReference>
<dbReference type="AlphaFoldDB" id="A0A4R2PII5"/>
<protein>
    <submittedName>
        <fullName evidence="5">AraC family transcriptional regulator</fullName>
    </submittedName>
</protein>
<keyword evidence="6" id="KW-1185">Reference proteome</keyword>
<dbReference type="PROSITE" id="PS00041">
    <property type="entry name" value="HTH_ARAC_FAMILY_1"/>
    <property type="match status" value="1"/>
</dbReference>
<dbReference type="InterPro" id="IPR018062">
    <property type="entry name" value="HTH_AraC-typ_CS"/>
</dbReference>
<keyword evidence="1" id="KW-0805">Transcription regulation</keyword>
<dbReference type="InterPro" id="IPR020449">
    <property type="entry name" value="Tscrpt_reg_AraC-type_HTH"/>
</dbReference>
<dbReference type="InterPro" id="IPR050204">
    <property type="entry name" value="AraC_XylS_family_regulators"/>
</dbReference>
<dbReference type="PRINTS" id="PR00032">
    <property type="entry name" value="HTHARAC"/>
</dbReference>
<dbReference type="FunCoup" id="A0A4R2PII5">
    <property type="interactions" value="44"/>
</dbReference>
<sequence>MNQIQNLDGGKLDAVLDLGQWYRHGPYRSQALGVKQVILSTGEPVSVVRARHRAGEVNHPPTETYTLFTLVRGNLQSDVNFGDQEFDVNPRPGDMILAPPGVAVSAVNNGSHEVCALSIPVSLMNRAMAARRDGSKTDLTPLQERMHQDPVISQVMLSLWEHGDALPGLSAKYLEHGANLIVARLVMMADDLAQPAKKPQTEAGGRLDEVIAYIDANPGASLTLEELSRIAQCSPFHLARIFKQRAGQTVHQYVLERRIQRAKQLLVDPSLSIADIARETGFSSQSHLTAAFRRSVGSTPGAYRKASLN</sequence>
<dbReference type="InterPro" id="IPR018060">
    <property type="entry name" value="HTH_AraC"/>
</dbReference>
<name>A0A4R2PII5_RHOSA</name>
<dbReference type="OrthoDB" id="9814125at2"/>
<dbReference type="InterPro" id="IPR009057">
    <property type="entry name" value="Homeodomain-like_sf"/>
</dbReference>
<keyword evidence="3" id="KW-0804">Transcription</keyword>
<dbReference type="Gene3D" id="1.10.10.60">
    <property type="entry name" value="Homeodomain-like"/>
    <property type="match status" value="2"/>
</dbReference>
<dbReference type="SUPFAM" id="SSF46689">
    <property type="entry name" value="Homeodomain-like"/>
    <property type="match status" value="2"/>
</dbReference>
<dbReference type="InterPro" id="IPR014710">
    <property type="entry name" value="RmlC-like_jellyroll"/>
</dbReference>
<dbReference type="SMART" id="SM00342">
    <property type="entry name" value="HTH_ARAC"/>
    <property type="match status" value="1"/>
</dbReference>
<dbReference type="CDD" id="cd02208">
    <property type="entry name" value="cupin_RmlC-like"/>
    <property type="match status" value="1"/>
</dbReference>